<dbReference type="Proteomes" id="UP000800200">
    <property type="component" value="Unassembled WGS sequence"/>
</dbReference>
<keyword evidence="2" id="KW-1133">Transmembrane helix</keyword>
<evidence type="ECO:0000256" key="2">
    <source>
        <dbReference type="SAM" id="Phobius"/>
    </source>
</evidence>
<keyword evidence="2" id="KW-0472">Membrane</keyword>
<protein>
    <submittedName>
        <fullName evidence="3">Uncharacterized protein</fullName>
    </submittedName>
</protein>
<dbReference type="OrthoDB" id="5245206at2759"/>
<evidence type="ECO:0000313" key="3">
    <source>
        <dbReference type="EMBL" id="KAF2179055.1"/>
    </source>
</evidence>
<dbReference type="EMBL" id="ML994670">
    <property type="protein sequence ID" value="KAF2179055.1"/>
    <property type="molecule type" value="Genomic_DNA"/>
</dbReference>
<feature type="region of interest" description="Disordered" evidence="1">
    <location>
        <begin position="541"/>
        <end position="595"/>
    </location>
</feature>
<proteinExistence type="predicted"/>
<dbReference type="AlphaFoldDB" id="A0A6A6DIS8"/>
<sequence length="658" mass="72401">MQQKGVIAASVVLPFCFASVMLLIGGFLWAYRSAKDKPDTRSEYSLDPHEQRSELVSTNRSWVRMFIPKRDRGRWVPTLTGIVKAGDEGLYSSALFDVTYGHPGEMSLETIYDMFAHELSLRPMTERSTYPASISKFLSDSRHQIRRGNSIKDRNTRPALPPRPSQNPLDLAEKGPSRSRSRKTSPVLISTFNGLPSSSSYDNHSHTDTSWTHEVQHAQYHDGRTTITVTHDELAVLSLFLGATLTLTQSTIGQNLSQQAPSDKRPSFHGVGAFGISIHGSVSEEGQYHIHLTRQKRNIAERPSRGSGYSTLFAKHLALGSMPFSQDDDSINSILITPETLDAVKSGARLHLQKLETTTKASSYLATLPASKETRFHTLAHSSNSTSTPLLRAIAALLFTGGLPPLASTPLIQTIRFIASAGLPAGRLLQRLEGLVDKVHRQDKHLQLFGPLLEDSNAGLLFRERERLGKLATGAVKEERVAEKVARMGRYVTLLERLMALVPGMRPGEVLGKVREATKREIENSYREAVLAHQEDDYDLITRTIPPRKHKRNGSSISRRTAGSTRSSISPTSTSPNSPVSPTSTTSPRLSSTFGVPNLGTQVESILKADLPLDIPTIATVARLILVAWTYSVEAVAWEGGEEGVRLGNLKVLPEKMM</sequence>
<evidence type="ECO:0000256" key="1">
    <source>
        <dbReference type="SAM" id="MobiDB-lite"/>
    </source>
</evidence>
<feature type="compositionally biased region" description="Low complexity" evidence="1">
    <location>
        <begin position="564"/>
        <end position="593"/>
    </location>
</feature>
<reference evidence="3" key="1">
    <citation type="journal article" date="2020" name="Stud. Mycol.">
        <title>101 Dothideomycetes genomes: a test case for predicting lifestyles and emergence of pathogens.</title>
        <authorList>
            <person name="Haridas S."/>
            <person name="Albert R."/>
            <person name="Binder M."/>
            <person name="Bloem J."/>
            <person name="Labutti K."/>
            <person name="Salamov A."/>
            <person name="Andreopoulos B."/>
            <person name="Baker S."/>
            <person name="Barry K."/>
            <person name="Bills G."/>
            <person name="Bluhm B."/>
            <person name="Cannon C."/>
            <person name="Castanera R."/>
            <person name="Culley D."/>
            <person name="Daum C."/>
            <person name="Ezra D."/>
            <person name="Gonzalez J."/>
            <person name="Henrissat B."/>
            <person name="Kuo A."/>
            <person name="Liang C."/>
            <person name="Lipzen A."/>
            <person name="Lutzoni F."/>
            <person name="Magnuson J."/>
            <person name="Mondo S."/>
            <person name="Nolan M."/>
            <person name="Ohm R."/>
            <person name="Pangilinan J."/>
            <person name="Park H.-J."/>
            <person name="Ramirez L."/>
            <person name="Alfaro M."/>
            <person name="Sun H."/>
            <person name="Tritt A."/>
            <person name="Yoshinaga Y."/>
            <person name="Zwiers L.-H."/>
            <person name="Turgeon B."/>
            <person name="Goodwin S."/>
            <person name="Spatafora J."/>
            <person name="Crous P."/>
            <person name="Grigoriev I."/>
        </authorList>
    </citation>
    <scope>NUCLEOTIDE SEQUENCE</scope>
    <source>
        <strain evidence="3">CBS 207.26</strain>
    </source>
</reference>
<accession>A0A6A6DIS8</accession>
<feature type="non-terminal residue" evidence="3">
    <location>
        <position position="658"/>
    </location>
</feature>
<gene>
    <name evidence="3" type="ORF">K469DRAFT_476162</name>
</gene>
<evidence type="ECO:0000313" key="4">
    <source>
        <dbReference type="Proteomes" id="UP000800200"/>
    </source>
</evidence>
<keyword evidence="2" id="KW-0812">Transmembrane</keyword>
<feature type="region of interest" description="Disordered" evidence="1">
    <location>
        <begin position="144"/>
        <end position="189"/>
    </location>
</feature>
<keyword evidence="4" id="KW-1185">Reference proteome</keyword>
<feature type="compositionally biased region" description="Polar residues" evidence="1">
    <location>
        <begin position="554"/>
        <end position="563"/>
    </location>
</feature>
<name>A0A6A6DIS8_9PEZI</name>
<organism evidence="3 4">
    <name type="scientific">Zopfia rhizophila CBS 207.26</name>
    <dbReference type="NCBI Taxonomy" id="1314779"/>
    <lineage>
        <taxon>Eukaryota</taxon>
        <taxon>Fungi</taxon>
        <taxon>Dikarya</taxon>
        <taxon>Ascomycota</taxon>
        <taxon>Pezizomycotina</taxon>
        <taxon>Dothideomycetes</taxon>
        <taxon>Dothideomycetes incertae sedis</taxon>
        <taxon>Zopfiaceae</taxon>
        <taxon>Zopfia</taxon>
    </lineage>
</organism>
<feature type="transmembrane region" description="Helical" evidence="2">
    <location>
        <begin position="6"/>
        <end position="31"/>
    </location>
</feature>